<dbReference type="InterPro" id="IPR012865">
    <property type="entry name" value="DUF1642"/>
</dbReference>
<dbReference type="EMBL" id="GQ478086">
    <property type="protein sequence ID" value="ACZ64051.1"/>
    <property type="molecule type" value="Genomic_DNA"/>
</dbReference>
<sequence length="174" mass="19784">MIKQELIGILEGLEGDSFIEKYNEGYDKAVRDCLIAVKQLDEPKKTVLPKKADDFIKEGEGLGSDKVDIIDSAISFARAMPNDEFSLWFKSNRDLFVDALANGYEVENEPLYYVDVINDGAVHKRLILDHENGKHNIVGWSDNLIGLVQEMFTEQEIKAIDERYWPFAVKVDGE</sequence>
<proteinExistence type="predicted"/>
<keyword evidence="2" id="KW-1185">Reference proteome</keyword>
<protein>
    <submittedName>
        <fullName evidence="1">Uncharacterized protein gp32</fullName>
    </submittedName>
</protein>
<dbReference type="Proteomes" id="UP000001263">
    <property type="component" value="Segment"/>
</dbReference>
<accession>D2IZS4</accession>
<dbReference type="KEGG" id="vg:8676500"/>
<reference evidence="1 2" key="1">
    <citation type="journal article" date="2010" name="J. Bacteriol.">
        <title>Comparative genomics and transduction potential of Enterococcus faecalis temperate bacteriophages.</title>
        <authorList>
            <person name="Yasmin A."/>
            <person name="Kenny J.G."/>
            <person name="Shankar J."/>
            <person name="Darby A.C."/>
            <person name="Hall N."/>
            <person name="Edwards C."/>
            <person name="Horsburgh M.J."/>
        </authorList>
    </citation>
    <scope>NUCLEOTIDE SEQUENCE</scope>
    <source>
        <strain evidence="1">PhiFL3A</strain>
    </source>
</reference>
<evidence type="ECO:0000313" key="1">
    <source>
        <dbReference type="EMBL" id="ACZ64051.1"/>
    </source>
</evidence>
<dbReference type="OrthoDB" id="12310at10239"/>
<dbReference type="Pfam" id="PF07852">
    <property type="entry name" value="DUF1642"/>
    <property type="match status" value="1"/>
</dbReference>
<organism evidence="1 2">
    <name type="scientific">Enterococcus phage phiFL3A</name>
    <dbReference type="NCBI Taxonomy" id="673837"/>
    <lineage>
        <taxon>Viruses</taxon>
        <taxon>Duplodnaviria</taxon>
        <taxon>Heunggongvirae</taxon>
        <taxon>Uroviricota</taxon>
        <taxon>Caudoviricetes</taxon>
        <taxon>Phifelvirus</taxon>
        <taxon>Phifelvirus FL3</taxon>
    </lineage>
</organism>
<evidence type="ECO:0000313" key="2">
    <source>
        <dbReference type="Proteomes" id="UP000001263"/>
    </source>
</evidence>
<dbReference type="GeneID" id="8676500"/>
<dbReference type="RefSeq" id="YP_003347594.1">
    <property type="nucleotide sequence ID" value="NC_013648.1"/>
</dbReference>
<name>D2IZS4_9CAUD</name>
<gene>
    <name evidence="1" type="primary">gp32</name>
</gene>